<protein>
    <submittedName>
        <fullName evidence="1">Uncharacterized protein</fullName>
    </submittedName>
</protein>
<reference evidence="1" key="1">
    <citation type="submission" date="2012-05" db="EMBL/GenBank/DDBJ databases">
        <authorList>
            <person name="Krishnakumar V."/>
            <person name="Cheung F."/>
            <person name="Xiao Y."/>
            <person name="Chan A."/>
            <person name="Moskal W.A."/>
            <person name="Town C.D."/>
        </authorList>
    </citation>
    <scope>NUCLEOTIDE SEQUENCE</scope>
</reference>
<evidence type="ECO:0000313" key="1">
    <source>
        <dbReference type="EMBL" id="AFK44363.1"/>
    </source>
</evidence>
<sequence length="34" mass="3993">MILQLIIKEGFHYEPQLVHGKLHFSFLQLSLVRG</sequence>
<name>I3SVS1_MEDTR</name>
<dbReference type="EMBL" id="BT144569">
    <property type="protein sequence ID" value="AFK44363.1"/>
    <property type="molecule type" value="mRNA"/>
</dbReference>
<proteinExistence type="evidence at transcript level"/>
<organism evidence="1">
    <name type="scientific">Medicago truncatula</name>
    <name type="common">Barrel medic</name>
    <name type="synonym">Medicago tribuloides</name>
    <dbReference type="NCBI Taxonomy" id="3880"/>
    <lineage>
        <taxon>Eukaryota</taxon>
        <taxon>Viridiplantae</taxon>
        <taxon>Streptophyta</taxon>
        <taxon>Embryophyta</taxon>
        <taxon>Tracheophyta</taxon>
        <taxon>Spermatophyta</taxon>
        <taxon>Magnoliopsida</taxon>
        <taxon>eudicotyledons</taxon>
        <taxon>Gunneridae</taxon>
        <taxon>Pentapetalae</taxon>
        <taxon>rosids</taxon>
        <taxon>fabids</taxon>
        <taxon>Fabales</taxon>
        <taxon>Fabaceae</taxon>
        <taxon>Papilionoideae</taxon>
        <taxon>50 kb inversion clade</taxon>
        <taxon>NPAAA clade</taxon>
        <taxon>Hologalegina</taxon>
        <taxon>IRL clade</taxon>
        <taxon>Trifolieae</taxon>
        <taxon>Medicago</taxon>
    </lineage>
</organism>
<dbReference type="AlphaFoldDB" id="I3SVS1"/>
<accession>I3SVS1</accession>